<evidence type="ECO:0000256" key="1">
    <source>
        <dbReference type="SAM" id="Coils"/>
    </source>
</evidence>
<keyword evidence="1" id="KW-0175">Coiled coil</keyword>
<organism evidence="4 5">
    <name type="scientific">Camelimonas lactis</name>
    <dbReference type="NCBI Taxonomy" id="659006"/>
    <lineage>
        <taxon>Bacteria</taxon>
        <taxon>Pseudomonadati</taxon>
        <taxon>Pseudomonadota</taxon>
        <taxon>Alphaproteobacteria</taxon>
        <taxon>Hyphomicrobiales</taxon>
        <taxon>Chelatococcaceae</taxon>
        <taxon>Camelimonas</taxon>
    </lineage>
</organism>
<feature type="coiled-coil region" evidence="1">
    <location>
        <begin position="68"/>
        <end position="102"/>
    </location>
</feature>
<reference evidence="4 5" key="1">
    <citation type="submission" date="2019-03" db="EMBL/GenBank/DDBJ databases">
        <title>Genomic Encyclopedia of Type Strains, Phase IV (KMG-IV): sequencing the most valuable type-strain genomes for metagenomic binning, comparative biology and taxonomic classification.</title>
        <authorList>
            <person name="Goeker M."/>
        </authorList>
    </citation>
    <scope>NUCLEOTIDE SEQUENCE [LARGE SCALE GENOMIC DNA]</scope>
    <source>
        <strain evidence="4 5">DSM 22958</strain>
    </source>
</reference>
<protein>
    <submittedName>
        <fullName evidence="4">Minor tail protein</fullName>
    </submittedName>
</protein>
<evidence type="ECO:0000256" key="2">
    <source>
        <dbReference type="SAM" id="MobiDB-lite"/>
    </source>
</evidence>
<dbReference type="OrthoDB" id="8019720at2"/>
<evidence type="ECO:0000313" key="5">
    <source>
        <dbReference type="Proteomes" id="UP000294881"/>
    </source>
</evidence>
<dbReference type="InterPro" id="IPR010090">
    <property type="entry name" value="Phage_tape_meas"/>
</dbReference>
<proteinExistence type="predicted"/>
<gene>
    <name evidence="4" type="ORF">EV666_13012</name>
</gene>
<dbReference type="RefSeq" id="WP_132010825.1">
    <property type="nucleotide sequence ID" value="NZ_JBHUNN010000003.1"/>
</dbReference>
<dbReference type="EMBL" id="SLWL01000030">
    <property type="protein sequence ID" value="TCO07601.1"/>
    <property type="molecule type" value="Genomic_DNA"/>
</dbReference>
<evidence type="ECO:0000259" key="3">
    <source>
        <dbReference type="Pfam" id="PF10145"/>
    </source>
</evidence>
<dbReference type="AlphaFoldDB" id="A0A4R2GGW6"/>
<comment type="caution">
    <text evidence="4">The sequence shown here is derived from an EMBL/GenBank/DDBJ whole genome shotgun (WGS) entry which is preliminary data.</text>
</comment>
<feature type="region of interest" description="Disordered" evidence="2">
    <location>
        <begin position="655"/>
        <end position="702"/>
    </location>
</feature>
<dbReference type="Proteomes" id="UP000294881">
    <property type="component" value="Unassembled WGS sequence"/>
</dbReference>
<sequence length="766" mass="79181">MADKTTTLHLRMTDGLSAAALKAARSMHGVSQAADKLANKRLRVGGLDQVAAQARRVNLTMLSMERDLERAVQRRVTALQRAEKARQAEAAAAARAAEAERRHNSFRARAGRFAAGAGAVGAGAVAAGHVVAPRVQKAVSYDLRKARLATTMAGDGTVGDMQKAHAQIGDAVYRAVREGGGSRDEALAGLDALVSSGKFEGRAALDALPSIVKTAWATGAEPEHIAKSAAAMIEAGVAAKDLQRGFDMMLKGGRVGAFELPDMARWMPQQLALAKTVGLSGLDAVRQIVAANEVARATAGTSDETGNNVVNLLQKLTSRELKDTMAKTVDPKAGDPTTPGKVKGKGAKARRAPATFDWSKFMVQRQLQGVNPLDAFAEVLDRQMQSSDDYKALTAKLATTKDEDERKQLIASAAKIAEGSEIGKILADRQALMAALALRYGAKLREEILGQLDKSSGDTERTSQFIRGTTGSQVQDAANALDRANEQSVGAISGPMGVLAQRVSEAADAFPKLTSAIYGITTLGTGLAAGGAGAALWFKLFGGGAAGAAGTGGAAAPAAGGATGGAAAATGARSFLRSGLRGGLLGGAIYGAGTAALDYGFGMFPGNYPVGYDPAKEKNLGILDRLDRIINGYKKMPAQDPKAAAEAAYSRSRIEETFGVEENRTDPRLGATAPMPPSRPGGASAPLPPVRPPDLKGDDSAAAQAGNRMADAFGDALKAGLARAQAEAQAQVQAWASSLTANVSIRVTPRVDGAQLRANHADSGVY</sequence>
<feature type="region of interest" description="Disordered" evidence="2">
    <location>
        <begin position="328"/>
        <end position="349"/>
    </location>
</feature>
<dbReference type="Pfam" id="PF10145">
    <property type="entry name" value="PhageMin_Tail"/>
    <property type="match status" value="1"/>
</dbReference>
<name>A0A4R2GGW6_9HYPH</name>
<evidence type="ECO:0000313" key="4">
    <source>
        <dbReference type="EMBL" id="TCO07601.1"/>
    </source>
</evidence>
<feature type="domain" description="Phage tail tape measure protein" evidence="3">
    <location>
        <begin position="176"/>
        <end position="355"/>
    </location>
</feature>
<accession>A0A4R2GGW6</accession>
<feature type="compositionally biased region" description="Basic and acidic residues" evidence="2">
    <location>
        <begin position="655"/>
        <end position="667"/>
    </location>
</feature>
<keyword evidence="5" id="KW-1185">Reference proteome</keyword>